<comment type="subcellular location">
    <subcellularLocation>
        <location evidence="1">Membrane</location>
        <topology evidence="1">Multi-pass membrane protein</topology>
    </subcellularLocation>
</comment>
<feature type="domain" description="ABC-2 type transporter transmembrane" evidence="9">
    <location>
        <begin position="77"/>
        <end position="176"/>
    </location>
</feature>
<keyword evidence="5 8" id="KW-1133">Transmembrane helix</keyword>
<evidence type="ECO:0000256" key="5">
    <source>
        <dbReference type="ARBA" id="ARBA00022989"/>
    </source>
</evidence>
<keyword evidence="3" id="KW-0813">Transport</keyword>
<evidence type="ECO:0000256" key="2">
    <source>
        <dbReference type="ARBA" id="ARBA00005814"/>
    </source>
</evidence>
<evidence type="ECO:0000256" key="1">
    <source>
        <dbReference type="ARBA" id="ARBA00004141"/>
    </source>
</evidence>
<dbReference type="GO" id="GO:0016020">
    <property type="term" value="C:membrane"/>
    <property type="evidence" value="ECO:0007669"/>
    <property type="project" value="UniProtKB-SubCell"/>
</dbReference>
<evidence type="ECO:0000256" key="7">
    <source>
        <dbReference type="SAM" id="MobiDB-lite"/>
    </source>
</evidence>
<gene>
    <name evidence="10" type="ORF">BDY17DRAFT_314217</name>
</gene>
<proteinExistence type="inferred from homology"/>
<protein>
    <recommendedName>
        <fullName evidence="9">ABC-2 type transporter transmembrane domain-containing protein</fullName>
    </recommendedName>
</protein>
<organism evidence="10 11">
    <name type="scientific">Neohortaea acidophila</name>
    <dbReference type="NCBI Taxonomy" id="245834"/>
    <lineage>
        <taxon>Eukaryota</taxon>
        <taxon>Fungi</taxon>
        <taxon>Dikarya</taxon>
        <taxon>Ascomycota</taxon>
        <taxon>Pezizomycotina</taxon>
        <taxon>Dothideomycetes</taxon>
        <taxon>Dothideomycetidae</taxon>
        <taxon>Mycosphaerellales</taxon>
        <taxon>Teratosphaeriaceae</taxon>
        <taxon>Neohortaea</taxon>
    </lineage>
</organism>
<evidence type="ECO:0000259" key="9">
    <source>
        <dbReference type="Pfam" id="PF01061"/>
    </source>
</evidence>
<dbReference type="InterPro" id="IPR013525">
    <property type="entry name" value="ABC2_TM"/>
</dbReference>
<keyword evidence="11" id="KW-1185">Reference proteome</keyword>
<accession>A0A6A6PEW7</accession>
<dbReference type="OrthoDB" id="66620at2759"/>
<feature type="region of interest" description="Disordered" evidence="7">
    <location>
        <begin position="1"/>
        <end position="21"/>
    </location>
</feature>
<dbReference type="Pfam" id="PF01061">
    <property type="entry name" value="ABC2_membrane"/>
    <property type="match status" value="1"/>
</dbReference>
<dbReference type="GO" id="GO:0140359">
    <property type="term" value="F:ABC-type transporter activity"/>
    <property type="evidence" value="ECO:0007669"/>
    <property type="project" value="InterPro"/>
</dbReference>
<dbReference type="RefSeq" id="XP_033585040.1">
    <property type="nucleotide sequence ID" value="XM_033735793.1"/>
</dbReference>
<evidence type="ECO:0000256" key="3">
    <source>
        <dbReference type="ARBA" id="ARBA00022448"/>
    </source>
</evidence>
<dbReference type="GeneID" id="54476795"/>
<evidence type="ECO:0000313" key="11">
    <source>
        <dbReference type="Proteomes" id="UP000799767"/>
    </source>
</evidence>
<dbReference type="PANTHER" id="PTHR48042">
    <property type="entry name" value="ABC TRANSPORTER G FAMILY MEMBER 11"/>
    <property type="match status" value="1"/>
</dbReference>
<dbReference type="PANTHER" id="PTHR48042:SF11">
    <property type="entry name" value="ABC TRANSPORTER G FAMILY MEMBER 11"/>
    <property type="match status" value="1"/>
</dbReference>
<keyword evidence="6 8" id="KW-0472">Membrane</keyword>
<feature type="transmembrane region" description="Helical" evidence="8">
    <location>
        <begin position="130"/>
        <end position="150"/>
    </location>
</feature>
<dbReference type="AlphaFoldDB" id="A0A6A6PEW7"/>
<dbReference type="EMBL" id="MU001649">
    <property type="protein sequence ID" value="KAF2478470.1"/>
    <property type="molecule type" value="Genomic_DNA"/>
</dbReference>
<comment type="similarity">
    <text evidence="2">Belongs to the ABC transporter superfamily. ABCG family. Eye pigment precursor importer (TC 3.A.1.204) subfamily.</text>
</comment>
<dbReference type="InterPro" id="IPR052215">
    <property type="entry name" value="Plant_ABCG"/>
</dbReference>
<evidence type="ECO:0000256" key="6">
    <source>
        <dbReference type="ARBA" id="ARBA00023136"/>
    </source>
</evidence>
<evidence type="ECO:0000313" key="10">
    <source>
        <dbReference type="EMBL" id="KAF2478470.1"/>
    </source>
</evidence>
<reference evidence="10" key="1">
    <citation type="journal article" date="2020" name="Stud. Mycol.">
        <title>101 Dothideomycetes genomes: a test case for predicting lifestyles and emergence of pathogens.</title>
        <authorList>
            <person name="Haridas S."/>
            <person name="Albert R."/>
            <person name="Binder M."/>
            <person name="Bloem J."/>
            <person name="Labutti K."/>
            <person name="Salamov A."/>
            <person name="Andreopoulos B."/>
            <person name="Baker S."/>
            <person name="Barry K."/>
            <person name="Bills G."/>
            <person name="Bluhm B."/>
            <person name="Cannon C."/>
            <person name="Castanera R."/>
            <person name="Culley D."/>
            <person name="Daum C."/>
            <person name="Ezra D."/>
            <person name="Gonzalez J."/>
            <person name="Henrissat B."/>
            <person name="Kuo A."/>
            <person name="Liang C."/>
            <person name="Lipzen A."/>
            <person name="Lutzoni F."/>
            <person name="Magnuson J."/>
            <person name="Mondo S."/>
            <person name="Nolan M."/>
            <person name="Ohm R."/>
            <person name="Pangilinan J."/>
            <person name="Park H.-J."/>
            <person name="Ramirez L."/>
            <person name="Alfaro M."/>
            <person name="Sun H."/>
            <person name="Tritt A."/>
            <person name="Yoshinaga Y."/>
            <person name="Zwiers L.-H."/>
            <person name="Turgeon B."/>
            <person name="Goodwin S."/>
            <person name="Spatafora J."/>
            <person name="Crous P."/>
            <person name="Grigoriev I."/>
        </authorList>
    </citation>
    <scope>NUCLEOTIDE SEQUENCE</scope>
    <source>
        <strain evidence="10">CBS 113389</strain>
    </source>
</reference>
<dbReference type="Proteomes" id="UP000799767">
    <property type="component" value="Unassembled WGS sequence"/>
</dbReference>
<sequence length="177" mass="19785">MAPPNGNLAQKEAGGHTDLEANSEGGRHLMNDLVANFSWYDLTVTAKDRRSKKASESTGRAADIDKIQLQRPGMWQVFFVLLQRAWVKAIRDAMAYGIRIVMYFGLAILMGTVFFRFGDNQKYIQPFTNALFFGGAFMSFMAVAYVPAFLEDRATFIAERANGLVDGFLFTTANFVI</sequence>
<evidence type="ECO:0000256" key="8">
    <source>
        <dbReference type="SAM" id="Phobius"/>
    </source>
</evidence>
<name>A0A6A6PEW7_9PEZI</name>
<feature type="transmembrane region" description="Helical" evidence="8">
    <location>
        <begin position="100"/>
        <end position="118"/>
    </location>
</feature>
<keyword evidence="4 8" id="KW-0812">Transmembrane</keyword>
<evidence type="ECO:0000256" key="4">
    <source>
        <dbReference type="ARBA" id="ARBA00022692"/>
    </source>
</evidence>